<dbReference type="AlphaFoldDB" id="A0A150MDL7"/>
<proteinExistence type="predicted"/>
<comment type="caution">
    <text evidence="1">The sequence shown here is derived from an EMBL/GenBank/DDBJ whole genome shotgun (WGS) entry which is preliminary data.</text>
</comment>
<evidence type="ECO:0000313" key="1">
    <source>
        <dbReference type="EMBL" id="KYD22349.1"/>
    </source>
</evidence>
<gene>
    <name evidence="1" type="ORF">B4109_1268</name>
</gene>
<accession>A0A150MDL7</accession>
<sequence length="70" mass="7959">MEEKMKKGMDNEATASHDMALVRFMEHWDHRCSYGIYCRRFSRPALAFIRNGSDVGGVRCDEKAASPFGS</sequence>
<organism evidence="1 2">
    <name type="scientific">Geobacillus stearothermophilus</name>
    <name type="common">Bacillus stearothermophilus</name>
    <dbReference type="NCBI Taxonomy" id="1422"/>
    <lineage>
        <taxon>Bacteria</taxon>
        <taxon>Bacillati</taxon>
        <taxon>Bacillota</taxon>
        <taxon>Bacilli</taxon>
        <taxon>Bacillales</taxon>
        <taxon>Anoxybacillaceae</taxon>
        <taxon>Geobacillus</taxon>
    </lineage>
</organism>
<reference evidence="1 2" key="1">
    <citation type="submission" date="2016-01" db="EMBL/GenBank/DDBJ databases">
        <title>Draft Genome Sequences of Seven Thermophilic Sporeformers Isolated from Foods.</title>
        <authorList>
            <person name="Berendsen E.M."/>
            <person name="Wells-Bennik M.H."/>
            <person name="Krawcyk A.O."/>
            <person name="De Jong A."/>
            <person name="Holsappel S."/>
            <person name="Eijlander R.T."/>
            <person name="Kuipers O.P."/>
        </authorList>
    </citation>
    <scope>NUCLEOTIDE SEQUENCE [LARGE SCALE GENOMIC DNA]</scope>
    <source>
        <strain evidence="1 2">B4109</strain>
    </source>
</reference>
<dbReference type="Proteomes" id="UP000075424">
    <property type="component" value="Unassembled WGS sequence"/>
</dbReference>
<evidence type="ECO:0000313" key="2">
    <source>
        <dbReference type="Proteomes" id="UP000075424"/>
    </source>
</evidence>
<dbReference type="EMBL" id="LQYV01000125">
    <property type="protein sequence ID" value="KYD22349.1"/>
    <property type="molecule type" value="Genomic_DNA"/>
</dbReference>
<protein>
    <submittedName>
        <fullName evidence="1">Uncharacterized protein</fullName>
    </submittedName>
</protein>
<name>A0A150MDL7_GEOSE</name>